<feature type="domain" description="Radical SAM core" evidence="7">
    <location>
        <begin position="18"/>
        <end position="215"/>
    </location>
</feature>
<dbReference type="Pfam" id="PF04055">
    <property type="entry name" value="Radical_SAM"/>
    <property type="match status" value="1"/>
</dbReference>
<evidence type="ECO:0000313" key="9">
    <source>
        <dbReference type="Proteomes" id="UP000824260"/>
    </source>
</evidence>
<dbReference type="PANTHER" id="PTHR30352">
    <property type="entry name" value="PYRUVATE FORMATE-LYASE-ACTIVATING ENZYME"/>
    <property type="match status" value="1"/>
</dbReference>
<evidence type="ECO:0000256" key="3">
    <source>
        <dbReference type="ARBA" id="ARBA00022691"/>
    </source>
</evidence>
<dbReference type="GO" id="GO:0003824">
    <property type="term" value="F:catalytic activity"/>
    <property type="evidence" value="ECO:0007669"/>
    <property type="project" value="InterPro"/>
</dbReference>
<keyword evidence="4" id="KW-0479">Metal-binding</keyword>
<dbReference type="GO" id="GO:0051539">
    <property type="term" value="F:4 iron, 4 sulfur cluster binding"/>
    <property type="evidence" value="ECO:0007669"/>
    <property type="project" value="UniProtKB-KW"/>
</dbReference>
<keyword evidence="2" id="KW-0004">4Fe-4S</keyword>
<comment type="caution">
    <text evidence="8">The sequence shown here is derived from an EMBL/GenBank/DDBJ whole genome shotgun (WGS) entry which is preliminary data.</text>
</comment>
<dbReference type="GO" id="GO:0046872">
    <property type="term" value="F:metal ion binding"/>
    <property type="evidence" value="ECO:0007669"/>
    <property type="project" value="UniProtKB-KW"/>
</dbReference>
<dbReference type="InterPro" id="IPR034457">
    <property type="entry name" value="Organic_radical-activating"/>
</dbReference>
<sequence>MNAPLYPLFALSRHRLGSDGAGVTTLAAARGCPLRCKYCLNPQALREETPVRLVAPAQLYAMTRVDGLYFQATGGGVTFGGGEPLLYAPFIAAFREQCGPAWRLRAETSLNVPEELARTALSALDEVIVDIKDSDPAVYRAYTGGDNARALSNLRLALAMLGAERVLARVPSIPGFNTEKDVENTVAALRGMGVRRLNVFTYRLPDGGKGAIIPP</sequence>
<dbReference type="InterPro" id="IPR058240">
    <property type="entry name" value="rSAM_sf"/>
</dbReference>
<dbReference type="AlphaFoldDB" id="A0A9D1CXC8"/>
<organism evidence="8 9">
    <name type="scientific">Candidatus Pullichristensenella stercorigallinarum</name>
    <dbReference type="NCBI Taxonomy" id="2840909"/>
    <lineage>
        <taxon>Bacteria</taxon>
        <taxon>Bacillati</taxon>
        <taxon>Bacillota</taxon>
        <taxon>Clostridia</taxon>
        <taxon>Candidatus Pullichristensenella</taxon>
    </lineage>
</organism>
<keyword evidence="6" id="KW-0411">Iron-sulfur</keyword>
<dbReference type="Gene3D" id="3.20.20.70">
    <property type="entry name" value="Aldolase class I"/>
    <property type="match status" value="1"/>
</dbReference>
<dbReference type="InterPro" id="IPR007197">
    <property type="entry name" value="rSAM"/>
</dbReference>
<dbReference type="InterPro" id="IPR013785">
    <property type="entry name" value="Aldolase_TIM"/>
</dbReference>
<evidence type="ECO:0000256" key="6">
    <source>
        <dbReference type="ARBA" id="ARBA00023014"/>
    </source>
</evidence>
<gene>
    <name evidence="8" type="ORF">IAA52_11460</name>
</gene>
<dbReference type="Proteomes" id="UP000824260">
    <property type="component" value="Unassembled WGS sequence"/>
</dbReference>
<dbReference type="SUPFAM" id="SSF102114">
    <property type="entry name" value="Radical SAM enzymes"/>
    <property type="match status" value="1"/>
</dbReference>
<evidence type="ECO:0000313" key="8">
    <source>
        <dbReference type="EMBL" id="HIQ83706.1"/>
    </source>
</evidence>
<accession>A0A9D1CXC8</accession>
<comment type="cofactor">
    <cofactor evidence="1">
        <name>[4Fe-4S] cluster</name>
        <dbReference type="ChEBI" id="CHEBI:49883"/>
    </cofactor>
</comment>
<evidence type="ECO:0000256" key="5">
    <source>
        <dbReference type="ARBA" id="ARBA00023004"/>
    </source>
</evidence>
<keyword evidence="3" id="KW-0949">S-adenosyl-L-methionine</keyword>
<evidence type="ECO:0000259" key="7">
    <source>
        <dbReference type="PROSITE" id="PS51918"/>
    </source>
</evidence>
<proteinExistence type="predicted"/>
<dbReference type="PANTHER" id="PTHR30352:SF4">
    <property type="entry name" value="PYRUVATE FORMATE-LYASE 2-ACTIVATING ENZYME"/>
    <property type="match status" value="1"/>
</dbReference>
<protein>
    <submittedName>
        <fullName evidence="8">Radical SAM protein</fullName>
    </submittedName>
</protein>
<dbReference type="PROSITE" id="PS51918">
    <property type="entry name" value="RADICAL_SAM"/>
    <property type="match status" value="1"/>
</dbReference>
<reference evidence="8" key="2">
    <citation type="journal article" date="2021" name="PeerJ">
        <title>Extensive microbial diversity within the chicken gut microbiome revealed by metagenomics and culture.</title>
        <authorList>
            <person name="Gilroy R."/>
            <person name="Ravi A."/>
            <person name="Getino M."/>
            <person name="Pursley I."/>
            <person name="Horton D.L."/>
            <person name="Alikhan N.F."/>
            <person name="Baker D."/>
            <person name="Gharbi K."/>
            <person name="Hall N."/>
            <person name="Watson M."/>
            <person name="Adriaenssens E.M."/>
            <person name="Foster-Nyarko E."/>
            <person name="Jarju S."/>
            <person name="Secka A."/>
            <person name="Antonio M."/>
            <person name="Oren A."/>
            <person name="Chaudhuri R.R."/>
            <person name="La Ragione R."/>
            <person name="Hildebrand F."/>
            <person name="Pallen M.J."/>
        </authorList>
    </citation>
    <scope>NUCLEOTIDE SEQUENCE</scope>
    <source>
        <strain evidence="8">ChiSjej6B24-2974</strain>
    </source>
</reference>
<evidence type="ECO:0000256" key="1">
    <source>
        <dbReference type="ARBA" id="ARBA00001966"/>
    </source>
</evidence>
<evidence type="ECO:0000256" key="4">
    <source>
        <dbReference type="ARBA" id="ARBA00022723"/>
    </source>
</evidence>
<name>A0A9D1CXC8_9FIRM</name>
<reference evidence="8" key="1">
    <citation type="submission" date="2020-10" db="EMBL/GenBank/DDBJ databases">
        <authorList>
            <person name="Gilroy R."/>
        </authorList>
    </citation>
    <scope>NUCLEOTIDE SEQUENCE</scope>
    <source>
        <strain evidence="8">ChiSjej6B24-2974</strain>
    </source>
</reference>
<dbReference type="SFLD" id="SFLDS00029">
    <property type="entry name" value="Radical_SAM"/>
    <property type="match status" value="1"/>
</dbReference>
<keyword evidence="5" id="KW-0408">Iron</keyword>
<evidence type="ECO:0000256" key="2">
    <source>
        <dbReference type="ARBA" id="ARBA00022485"/>
    </source>
</evidence>
<dbReference type="EMBL" id="DVFZ01000106">
    <property type="protein sequence ID" value="HIQ83706.1"/>
    <property type="molecule type" value="Genomic_DNA"/>
</dbReference>